<evidence type="ECO:0000256" key="4">
    <source>
        <dbReference type="ARBA" id="ARBA00022801"/>
    </source>
</evidence>
<dbReference type="PANTHER" id="PTHR45704">
    <property type="entry name" value="RAS-LIKE FAMILY MEMBER 11"/>
    <property type="match status" value="1"/>
</dbReference>
<evidence type="ECO:0000313" key="8">
    <source>
        <dbReference type="Proteomes" id="UP000694410"/>
    </source>
</evidence>
<dbReference type="Pfam" id="PF00071">
    <property type="entry name" value="Ras"/>
    <property type="match status" value="1"/>
</dbReference>
<dbReference type="InterPro" id="IPR027417">
    <property type="entry name" value="P-loop_NTPase"/>
</dbReference>
<name>A0A8C0UQ81_CYACU</name>
<accession>A0A8C0UQ81</accession>
<comment type="similarity">
    <text evidence="1">Belongs to the small GTPase superfamily. Ras family.</text>
</comment>
<dbReference type="Gene3D" id="3.40.50.300">
    <property type="entry name" value="P-loop containing nucleotide triphosphate hydrolases"/>
    <property type="match status" value="1"/>
</dbReference>
<dbReference type="Proteomes" id="UP000694410">
    <property type="component" value="Unplaced"/>
</dbReference>
<dbReference type="EC" id="3.6.5.2" evidence="2"/>
<evidence type="ECO:0000256" key="6">
    <source>
        <dbReference type="ARBA" id="ARBA00048098"/>
    </source>
</evidence>
<evidence type="ECO:0000313" key="7">
    <source>
        <dbReference type="Ensembl" id="ENSCCEP00000012511.1"/>
    </source>
</evidence>
<keyword evidence="8" id="KW-1185">Reference proteome</keyword>
<reference evidence="7" key="2">
    <citation type="submission" date="2025-09" db="UniProtKB">
        <authorList>
            <consortium name="Ensembl"/>
        </authorList>
    </citation>
    <scope>IDENTIFICATION</scope>
</reference>
<dbReference type="SUPFAM" id="SSF52540">
    <property type="entry name" value="P-loop containing nucleoside triphosphate hydrolases"/>
    <property type="match status" value="1"/>
</dbReference>
<dbReference type="InterPro" id="IPR051065">
    <property type="entry name" value="Ras-related_GTPase"/>
</dbReference>
<sequence>MAKSAEVKLAIFGRAGVGKSALVVRFLTKRFIWEYDPTLGRLWWKGGMEWHAEVVSVRIISSTGRNEQLCQVILRGQE</sequence>
<evidence type="ECO:0000256" key="3">
    <source>
        <dbReference type="ARBA" id="ARBA00022741"/>
    </source>
</evidence>
<reference evidence="7" key="1">
    <citation type="submission" date="2025-08" db="UniProtKB">
        <authorList>
            <consortium name="Ensembl"/>
        </authorList>
    </citation>
    <scope>IDENTIFICATION</scope>
</reference>
<dbReference type="GO" id="GO:0005525">
    <property type="term" value="F:GTP binding"/>
    <property type="evidence" value="ECO:0007669"/>
    <property type="project" value="UniProtKB-KW"/>
</dbReference>
<keyword evidence="4" id="KW-0378">Hydrolase</keyword>
<dbReference type="PRINTS" id="PR00449">
    <property type="entry name" value="RASTRNSFRMNG"/>
</dbReference>
<dbReference type="GO" id="GO:0003925">
    <property type="term" value="F:G protein activity"/>
    <property type="evidence" value="ECO:0007669"/>
    <property type="project" value="UniProtKB-EC"/>
</dbReference>
<keyword evidence="3" id="KW-0547">Nucleotide-binding</keyword>
<dbReference type="InterPro" id="IPR001806">
    <property type="entry name" value="Small_GTPase"/>
</dbReference>
<keyword evidence="5" id="KW-0342">GTP-binding</keyword>
<evidence type="ECO:0000256" key="2">
    <source>
        <dbReference type="ARBA" id="ARBA00011984"/>
    </source>
</evidence>
<comment type="catalytic activity">
    <reaction evidence="6">
        <text>GTP + H2O = GDP + phosphate + H(+)</text>
        <dbReference type="Rhea" id="RHEA:19669"/>
        <dbReference type="ChEBI" id="CHEBI:15377"/>
        <dbReference type="ChEBI" id="CHEBI:15378"/>
        <dbReference type="ChEBI" id="CHEBI:37565"/>
        <dbReference type="ChEBI" id="CHEBI:43474"/>
        <dbReference type="ChEBI" id="CHEBI:58189"/>
        <dbReference type="EC" id="3.6.5.2"/>
    </reaction>
</comment>
<proteinExistence type="inferred from homology"/>
<evidence type="ECO:0000256" key="1">
    <source>
        <dbReference type="ARBA" id="ARBA00008344"/>
    </source>
</evidence>
<dbReference type="AlphaFoldDB" id="A0A8C0UQ81"/>
<organism evidence="7 8">
    <name type="scientific">Cyanistes caeruleus</name>
    <name type="common">Eurasian blue tit</name>
    <name type="synonym">Parus caeruleus</name>
    <dbReference type="NCBI Taxonomy" id="156563"/>
    <lineage>
        <taxon>Eukaryota</taxon>
        <taxon>Metazoa</taxon>
        <taxon>Chordata</taxon>
        <taxon>Craniata</taxon>
        <taxon>Vertebrata</taxon>
        <taxon>Euteleostomi</taxon>
        <taxon>Archelosauria</taxon>
        <taxon>Archosauria</taxon>
        <taxon>Dinosauria</taxon>
        <taxon>Saurischia</taxon>
        <taxon>Theropoda</taxon>
        <taxon>Coelurosauria</taxon>
        <taxon>Aves</taxon>
        <taxon>Neognathae</taxon>
        <taxon>Neoaves</taxon>
        <taxon>Telluraves</taxon>
        <taxon>Australaves</taxon>
        <taxon>Passeriformes</taxon>
        <taxon>Paridae</taxon>
        <taxon>Cyanistes</taxon>
    </lineage>
</organism>
<evidence type="ECO:0000256" key="5">
    <source>
        <dbReference type="ARBA" id="ARBA00023134"/>
    </source>
</evidence>
<protein>
    <recommendedName>
        <fullName evidence="2">small monomeric GTPase</fullName>
        <ecNumber evidence="2">3.6.5.2</ecNumber>
    </recommendedName>
</protein>
<dbReference type="Ensembl" id="ENSCCET00000019491.1">
    <property type="protein sequence ID" value="ENSCCEP00000012511.1"/>
    <property type="gene ID" value="ENSCCEG00000012075.1"/>
</dbReference>